<dbReference type="PANTHER" id="PTHR38593">
    <property type="entry name" value="BLR2558 PROTEIN"/>
    <property type="match status" value="1"/>
</dbReference>
<dbReference type="AlphaFoldDB" id="A0A9X4XML0"/>
<evidence type="ECO:0000259" key="3">
    <source>
        <dbReference type="Pfam" id="PF13628"/>
    </source>
</evidence>
<dbReference type="Gene3D" id="1.20.1260.10">
    <property type="match status" value="1"/>
</dbReference>
<evidence type="ECO:0000256" key="2">
    <source>
        <dbReference type="SAM" id="SignalP"/>
    </source>
</evidence>
<feature type="compositionally biased region" description="Low complexity" evidence="1">
    <location>
        <begin position="71"/>
        <end position="94"/>
    </location>
</feature>
<protein>
    <submittedName>
        <fullName evidence="4">DUF4142 domain-containing protein</fullName>
    </submittedName>
</protein>
<feature type="signal peptide" evidence="2">
    <location>
        <begin position="1"/>
        <end position="45"/>
    </location>
</feature>
<proteinExistence type="predicted"/>
<feature type="region of interest" description="Disordered" evidence="1">
    <location>
        <begin position="50"/>
        <end position="94"/>
    </location>
</feature>
<evidence type="ECO:0000256" key="1">
    <source>
        <dbReference type="SAM" id="MobiDB-lite"/>
    </source>
</evidence>
<reference evidence="4 5" key="1">
    <citation type="submission" date="2019-11" db="EMBL/GenBank/DDBJ databases">
        <title>Whole-genome sequence of Rhodoplanes serenus DSM 18633, type strain.</title>
        <authorList>
            <person name="Kyndt J.A."/>
            <person name="Meyer T.E."/>
        </authorList>
    </citation>
    <scope>NUCLEOTIDE SEQUENCE [LARGE SCALE GENOMIC DNA]</scope>
    <source>
        <strain evidence="4 5">DSM 18633</strain>
    </source>
</reference>
<dbReference type="RefSeq" id="WP_155480524.1">
    <property type="nucleotide sequence ID" value="NZ_WNKV01000013.1"/>
</dbReference>
<dbReference type="Pfam" id="PF13628">
    <property type="entry name" value="DUF4142"/>
    <property type="match status" value="1"/>
</dbReference>
<sequence>MDRNEKNRTAIHNPGACRARPGVRRLGGVATLAVAAVLLAGPAAAQLANPAGPGPVAPSTGAQPPSPADRPAGQTTGQTTGQAGPAAGQATGAALGAAPPAAEFVRKAAISDMFEVQSSQLAREKADQEGRQFAATMLQAHTKTTGELRELVTSGKVKAELPAGLDDEHRQKLERLRGLSGKAFEDAYETMQVEAHQTAVQLFSAYAQGGDDPELKQWAAKTLPELERHLGMAEKLK</sequence>
<organism evidence="4 5">
    <name type="scientific">Rhodoplanes serenus</name>
    <dbReference type="NCBI Taxonomy" id="200615"/>
    <lineage>
        <taxon>Bacteria</taxon>
        <taxon>Pseudomonadati</taxon>
        <taxon>Pseudomonadota</taxon>
        <taxon>Alphaproteobacteria</taxon>
        <taxon>Hyphomicrobiales</taxon>
        <taxon>Nitrobacteraceae</taxon>
        <taxon>Rhodoplanes</taxon>
    </lineage>
</organism>
<feature type="domain" description="DUF4142" evidence="3">
    <location>
        <begin position="101"/>
        <end position="236"/>
    </location>
</feature>
<dbReference type="PANTHER" id="PTHR38593:SF1">
    <property type="entry name" value="BLR2558 PROTEIN"/>
    <property type="match status" value="1"/>
</dbReference>
<comment type="caution">
    <text evidence="4">The sequence shown here is derived from an EMBL/GenBank/DDBJ whole genome shotgun (WGS) entry which is preliminary data.</text>
</comment>
<accession>A0A9X4XML0</accession>
<dbReference type="InterPro" id="IPR012347">
    <property type="entry name" value="Ferritin-like"/>
</dbReference>
<name>A0A9X4XML0_9BRAD</name>
<dbReference type="InterPro" id="IPR025419">
    <property type="entry name" value="DUF4142"/>
</dbReference>
<evidence type="ECO:0000313" key="5">
    <source>
        <dbReference type="Proteomes" id="UP000438991"/>
    </source>
</evidence>
<feature type="chain" id="PRO_5040817336" evidence="2">
    <location>
        <begin position="46"/>
        <end position="237"/>
    </location>
</feature>
<dbReference type="Proteomes" id="UP000438991">
    <property type="component" value="Unassembled WGS sequence"/>
</dbReference>
<dbReference type="EMBL" id="WNKV01000013">
    <property type="protein sequence ID" value="MTW17937.1"/>
    <property type="molecule type" value="Genomic_DNA"/>
</dbReference>
<gene>
    <name evidence="4" type="ORF">GJ689_17150</name>
</gene>
<evidence type="ECO:0000313" key="4">
    <source>
        <dbReference type="EMBL" id="MTW17937.1"/>
    </source>
</evidence>
<keyword evidence="2" id="KW-0732">Signal</keyword>